<feature type="region of interest" description="Disordered" evidence="4">
    <location>
        <begin position="4998"/>
        <end position="5022"/>
    </location>
</feature>
<dbReference type="Pfam" id="PF07714">
    <property type="entry name" value="PK_Tyr_Ser-Thr"/>
    <property type="match status" value="1"/>
</dbReference>
<reference evidence="7 8" key="1">
    <citation type="submission" date="2024-04" db="EMBL/GenBank/DDBJ databases">
        <title>Tritrichomonas musculus Genome.</title>
        <authorList>
            <person name="Alves-Ferreira E."/>
            <person name="Grigg M."/>
            <person name="Lorenzi H."/>
            <person name="Galac M."/>
        </authorList>
    </citation>
    <scope>NUCLEOTIDE SEQUENCE [LARGE SCALE GENOMIC DNA]</scope>
    <source>
        <strain evidence="7 8">EAF2021</strain>
    </source>
</reference>
<comment type="similarity">
    <text evidence="1">Belongs to the protein kinase superfamily. TKL Ser/Thr protein kinase family. ROCO subfamily.</text>
</comment>
<dbReference type="InterPro" id="IPR001245">
    <property type="entry name" value="Ser-Thr/Tyr_kinase_cat_dom"/>
</dbReference>
<gene>
    <name evidence="7" type="ORF">M9Y10_005420</name>
</gene>
<feature type="transmembrane region" description="Helical" evidence="5">
    <location>
        <begin position="5685"/>
        <end position="5704"/>
    </location>
</feature>
<evidence type="ECO:0000313" key="7">
    <source>
        <dbReference type="EMBL" id="KAK8878640.1"/>
    </source>
</evidence>
<dbReference type="Proteomes" id="UP001470230">
    <property type="component" value="Unassembled WGS sequence"/>
</dbReference>
<dbReference type="PANTHER" id="PTHR48103">
    <property type="entry name" value="MIDASIN-RELATED"/>
    <property type="match status" value="1"/>
</dbReference>
<dbReference type="PROSITE" id="PS50011">
    <property type="entry name" value="PROTEIN_KINASE_DOM"/>
    <property type="match status" value="1"/>
</dbReference>
<feature type="domain" description="Protein kinase" evidence="6">
    <location>
        <begin position="1"/>
        <end position="228"/>
    </location>
</feature>
<dbReference type="Gene3D" id="3.40.50.300">
    <property type="entry name" value="P-loop containing nucleotide triphosphate hydrolases"/>
    <property type="match status" value="6"/>
</dbReference>
<dbReference type="PANTHER" id="PTHR48103:SF2">
    <property type="entry name" value="MIDASIN"/>
    <property type="match status" value="1"/>
</dbReference>
<dbReference type="SUPFAM" id="SSF53300">
    <property type="entry name" value="vWA-like"/>
    <property type="match status" value="1"/>
</dbReference>
<comment type="caution">
    <text evidence="7">The sequence shown here is derived from an EMBL/GenBank/DDBJ whole genome shotgun (WGS) entry which is preliminary data.</text>
</comment>
<feature type="region of interest" description="Disordered" evidence="4">
    <location>
        <begin position="5268"/>
        <end position="5289"/>
    </location>
</feature>
<dbReference type="Pfam" id="PF07728">
    <property type="entry name" value="AAA_5"/>
    <property type="match status" value="4"/>
</dbReference>
<accession>A0ABR2JLI5</accession>
<keyword evidence="2" id="KW-0547">Nucleotide-binding</keyword>
<dbReference type="SMART" id="SM00220">
    <property type="entry name" value="S_TKc"/>
    <property type="match status" value="1"/>
</dbReference>
<dbReference type="InterPro" id="IPR027417">
    <property type="entry name" value="P-loop_NTPase"/>
</dbReference>
<keyword evidence="5" id="KW-0812">Transmembrane</keyword>
<keyword evidence="5" id="KW-0472">Membrane</keyword>
<feature type="region of interest" description="Disordered" evidence="4">
    <location>
        <begin position="473"/>
        <end position="499"/>
    </location>
</feature>
<feature type="compositionally biased region" description="Basic and acidic residues" evidence="4">
    <location>
        <begin position="5268"/>
        <end position="5278"/>
    </location>
</feature>
<evidence type="ECO:0000313" key="8">
    <source>
        <dbReference type="Proteomes" id="UP001470230"/>
    </source>
</evidence>
<dbReference type="Gene3D" id="1.25.40.10">
    <property type="entry name" value="Tetratricopeptide repeat domain"/>
    <property type="match status" value="1"/>
</dbReference>
<dbReference type="InterPro" id="IPR011009">
    <property type="entry name" value="Kinase-like_dom_sf"/>
</dbReference>
<dbReference type="InterPro" id="IPR036465">
    <property type="entry name" value="vWFA_dom_sf"/>
</dbReference>
<dbReference type="InterPro" id="IPR003593">
    <property type="entry name" value="AAA+_ATPase"/>
</dbReference>
<dbReference type="InterPro" id="IPR000719">
    <property type="entry name" value="Prot_kinase_dom"/>
</dbReference>
<dbReference type="SUPFAM" id="SSF52540">
    <property type="entry name" value="P-loop containing nucleoside triphosphate hydrolases"/>
    <property type="match status" value="5"/>
</dbReference>
<evidence type="ECO:0000256" key="1">
    <source>
        <dbReference type="ARBA" id="ARBA00008171"/>
    </source>
</evidence>
<dbReference type="EMBL" id="JAPFFF010000011">
    <property type="protein sequence ID" value="KAK8878640.1"/>
    <property type="molecule type" value="Genomic_DNA"/>
</dbReference>
<organism evidence="7 8">
    <name type="scientific">Tritrichomonas musculus</name>
    <dbReference type="NCBI Taxonomy" id="1915356"/>
    <lineage>
        <taxon>Eukaryota</taxon>
        <taxon>Metamonada</taxon>
        <taxon>Parabasalia</taxon>
        <taxon>Tritrichomonadida</taxon>
        <taxon>Tritrichomonadidae</taxon>
        <taxon>Tritrichomonas</taxon>
    </lineage>
</organism>
<dbReference type="InterPro" id="IPR011990">
    <property type="entry name" value="TPR-like_helical_dom_sf"/>
</dbReference>
<keyword evidence="3" id="KW-0067">ATP-binding</keyword>
<evidence type="ECO:0000259" key="6">
    <source>
        <dbReference type="PROSITE" id="PS50011"/>
    </source>
</evidence>
<evidence type="ECO:0000256" key="3">
    <source>
        <dbReference type="ARBA" id="ARBA00022840"/>
    </source>
</evidence>
<feature type="transmembrane region" description="Helical" evidence="5">
    <location>
        <begin position="5191"/>
        <end position="5213"/>
    </location>
</feature>
<dbReference type="SMART" id="SM00671">
    <property type="entry name" value="SEL1"/>
    <property type="match status" value="1"/>
</dbReference>
<proteinExistence type="inferred from homology"/>
<feature type="compositionally biased region" description="Polar residues" evidence="4">
    <location>
        <begin position="480"/>
        <end position="491"/>
    </location>
</feature>
<dbReference type="InterPro" id="IPR006597">
    <property type="entry name" value="Sel1-like"/>
</dbReference>
<dbReference type="SMART" id="SM00382">
    <property type="entry name" value="AAA"/>
    <property type="match status" value="5"/>
</dbReference>
<dbReference type="InterPro" id="IPR011704">
    <property type="entry name" value="ATPase_dyneun-rel_AAA"/>
</dbReference>
<keyword evidence="5" id="KW-1133">Transmembrane helix</keyword>
<feature type="compositionally biased region" description="Acidic residues" evidence="4">
    <location>
        <begin position="5279"/>
        <end position="5289"/>
    </location>
</feature>
<evidence type="ECO:0000256" key="2">
    <source>
        <dbReference type="ARBA" id="ARBA00022741"/>
    </source>
</evidence>
<dbReference type="SUPFAM" id="SSF81901">
    <property type="entry name" value="HCP-like"/>
    <property type="match status" value="1"/>
</dbReference>
<dbReference type="Gene3D" id="1.10.510.10">
    <property type="entry name" value="Transferase(Phosphotransferase) domain 1"/>
    <property type="match status" value="1"/>
</dbReference>
<name>A0ABR2JLI5_9EUKA</name>
<sequence length="6405" mass="735486">MCIKFSELRNDTIVPFIGYCIDQNANIPTYSIIIQFMQNYSLNDLFQDCGGGIPHENWDFTRQIIFLYGIAYGIDYLHQNKIVHGNLNFCNILVSGNLLPKVSDFLISSFFPLKIENISDDKLIFMAPEFIESLQPTYKSDIYSFGICAIMIMMNNTNILGDDKPTGQELIDLIKSGVLLTLQPSIPSYMHDLLLRLISKDPKERPTVGKFLDELMAMIPDFTKDPTFNQQVLNDYINLITSAEDKMDEAAKKAKRDADSGDPEAMWRFARLRSKGIGCNKNETEAWYYYQKAAENNYKPAQIFIKASKKKNAAILAATDPKESKNPDASKYAKLKEKLRNRKGNKKVVSEEKNIVISTPLTDLKNEDLDPFDQDVILAEDPFFEERSTDMKMIIKQVKDKLLEPDGDFSKNIQQIIDDANFILTPESKERLLKIIAYIKYGIPVLLEGPTGTSKTLSVEMASKILDALKEENQEDFQEQEGNQNTAQDSDPNIDPSPKLKKIVESENLIRFNLSSETKTKDLIGRYVGNVNSWAGISQENGSFVKAFVEGKILLLDEINLASPSVLQCIEEALDSRWLSVEIPGKPLEPIKMNKNFRLVATQNPNKGLFAHKRQDLGLKFYSRFQVITFPAFSKDELLEIAKGLGRKFKYSDLSVIDALVNFHSEWTSKEEIQDDPQCFTIREIAATVHAFSEGKNVREAIMTIYGARYQKQMKNELIKTLNKYPELSIDEKPFEIPEDFDNCYINEALKETVKSAIFSLESGRNIIIAGKEGSGKTQVALWLSNHYNNAMEPKDKARLKTKSIISKFTKDKDEDKDKDRDEHFYCICTEDTKVADLIGHQSPNSKAEAGDTIIVWIPGFLTKAIKGGRCCVLESIDEAPATVTERLNGLLDQKYDGKERFFDIPENPNTNENRILIRDTFRILATCDVDKIGMISPAFLNRFDVIVLEDQITPSSNELDIDNFLSQLFKKFSYQAVERKKREEILKLIKQKREKKKKKPEIKKPVIKGMPVKIIEEIDESDDDDDDDDKIPEIKDSEIPEIIFNVSPECSKLAAVEIKENFKIWKNLSKMSRVCKAIATFMLEFKNDPILIGVKPQSIVYYALNLMSGDKIYDLKEVDAKIEKAFLNKLKENKTDSTDQEFYFDKSPLLCTFMSKLMAYSMIQQPVCVSGPTGVGKTSAARKFARMRYSYDDKKSGKFQMHSFHAGTKTSHFYGTSTLRNGKLDFIEGTLTTALENGDVFIADEFNLSPQAVMKSLAPALEQTIESDIFIPGLDNSISISPDFFFIACQNELGTLGRNAIPETISPRFVYIDYPTPSKEDLQNICVQISKGGETEDTKDLIPDQVSRKLAEYMTELNKLTGGYITPWSLRDIYKIFNRVRYQNNPIYSDNYIGVDIYHNIYFYTMSSVPENDQTSAMKQIRELFKLFGDSKFVEKYEKAFLEPPKIEKHDIDGETKKLQLRFLMKGPDFGVNIDFLLDNMTMSSDDIDEYNDDELSKLQSLWNTAFQICLSDKKEPILLMGNSGYKTFLSKLFNNNADIISLNQETTVAQLLGSSAFFLSSEAKHFYLKNLCNICILNQNEKVRILHELQDKWQNGILTNDDISTYVSRGKMSSLSFEYAIDHLAYLLLRNSEDDKCILSNTTLEFRPGLFLNAILQKKSLILKDLSNLPTIVLERFNELFSGKQNITLTEDIHDTFTPHDKKELTGFAENFRVFGTCPANTPSKLSEAVLSRFTVIASHDYTDTEKNIVLKTLCMINDFDFDLKFIDLFQTIKNSFKANSKLRPYSFQQMIKTIQLTSMINKESKKNSPEFNFGLSIFRVVGGLLSKKKRTALYEIIKKDVDPNFPSYFVEYEKELKEQKPNLVCPKSGTKGILSTYTNLLVPSSSAHSYNDSKKKGIAYTPLFCDILDVLHLGMSVRNPVILEGPPGQGKHTAIEYIANMMNVEVIYITISQSTKVDDLLGKLKIDRREDGIHVQMVKSRLAETISLSSDIVGMPIIVIENINNATPAVLNVLFSIFNIEIKSILLPSGETMQKGKFYLFGIFNTQQTATTRDKLPSSLINSVIYYVVKNPTFEEVKDVICVEFEEKGLNKAEISRFTEKFSKAINFLIEQSLPRIFTMNDISKYILFRNATTEVFTAPTTIMQMIFAYRFFQEDTINKIKENLKLNVGQQAMPSFRYDASKKYLLIHATDENKYLRVPLVPHADTDPYTEKKLSKVNSLTLTQKYCMIFMACAVLSKRACVIQGGTASGKSFIIRLFAELVGAKLNVFQMNSDSTIAMLAGQSLLSEKLSPADIEKFQSFYDIIVQEPKIQAQLDELGIYRNNPDDWTPTKFGEMVKKIDVIASNSKVESKEEIIQAIKDIRELMSPVHRFENKESKFVEAMREGEWVLIDGIESAPPEIAEKIASLCGENPELNLFECGPEFVYTRKNGIHHDFQLFITFNPFASKDNQAIDQSFLVKSVSFTLPEVDSQSERTAQILYGSMINQSYNSSLAEQVASRLAAMHNVAKEESKNRVDSFSGNIQFTGRTLKFMIEVLKYHQKYHLGEAVDVSSPIYFSIKYFYLNSVNDPSYFETFKKLLLSKFEENQSEIMSKLKENDMTVLQRNKNVLKRLRDIQIYLLRNGDHKYNFSNLMKDCEKIQASDISFIIKHINDTLKIIDDKYFGGNKVLYETFGTLKIVNSLLNGISEQFNKNFNVEKSFLQINEPEFSSEKELDHPVSKFNIISSLSKKKLISQKCSLLLNSLPEDSKSDHYHIALRLIRNFVEIKDKKSAFYSLIAFAIKCPMTIEFMRKIFPYHRFIGSDDEGVCLLFPVILSCIQQKVKFVVNFENDTYIGNDVKDIYKFKTEIYITIPTNFDASPETYITFGTQTMKFENKIDIDNLTNENRYKLGTYEYHYIMTRILEQLRINDPNIKTQNILNPKFITYLIAEFQSKIKNDPNPRYDRIVHISDFFSEEEIDSNTVQQQISTSQNSNPLAEDEEKRTKMVAYAWNIVTTLDHKKIESIETVVNPLESHVLHAIRKLYKKVTKKSCDVLEKFTEWVGTFDDNLPILMRYLANIDIQDDTNKLSEQSLLDEVNKEKHFFESSKFPIKEFHVEIFVKSLNDVESRIMKSTTSETQEKIHIKKEVDQIKYYLENSKDFFDNDHLRQALLDEINSKYEFITSSDLAIIQKRVRQLRDSIAKNSAKETDNKIIWPSLNISSGSRINDLNWQKLRILLGYSNTYNNLKELKNEKKAMKYLPKLKAFEITRSDDTKSNLLGASIDSLLDHYLKSEKCPNDLLSNAFHDLNATYLFQLAQFKIDYFYKYFLIIEEMNKYMNRTALLDDNEVFNTWQLSLTISENFEFVLPNINPNDMIYLLISKKVTNGKEEFLPGPFLKICSPELSTLVNFAPIFKKNYSTFEEAVADICQKAIYFYIGIKPDKTKTTTVLLNDLREYLKTRSMDLGIKTLFETLRRMIKFVSFQSEIKEEHRRFKFDDLDFLNYKALNLNEWYKENVDKYPSFVIWVLQNTPLFLKIIDTFRNSKDHIFKHKNHLPFWIHCLRVFSSKNCIEFIPKTVNKNISKEMNKIVSDEIRSKFTLLETGMISTLGTDWFNLLVPSVPSCFSQNFIHMMYNFLQSLSRDDKPTIHKEVITQLGLAAKRVIESVFNQQINQWYTNKIPENDDKSLGYFIKAPAGYISHRINEFLSDKCQAFNKSEAIKNFAEFIINNQELLAKSVVDVSDAFNNDKNKFKSHVQRNQEKVFSSVVKEKEKEYRLHMENYNSCLLSFQMNYRSSKRALIQRLSDLRDKLREIKLNFTDNTMFPGVFFSLIERQNVKALVTAYLKEKNARELSQYVLYVSSSTHQYQDQKFIDNLKKICELTNNIQSLFFSNTLHYWDFNKRNNADKYIDELSTRVLAVANAQSTNIPSEHPYESKLSDKALDDIKVLYSQFRDLIEAVKKQMVELPQPEQYVGIEATAIFQDAYLLKWPLVKEEPNRYDASKFVIRNTSSLQLPVITMNKNELKCSVKRIKHVVGPLIPSLYSKCVELNIVNLINEPLKCTLKMDRSCMDYFNCNHEIGPRNPIQISAKIPLNKKDVNEVVDCNGNLIIETKSKTKNAKILNVDLRIIFKIIPLKIKLYCKNYNLSLVSNKLRVCSNEFYSGQSVKIHLDYFYSSTISPFNNYLLESENDNEADEPEISINTSKKYLKFEMNTTESKKLHCTLKIAMSQTLYANILFECMLVPFCFFLEVYDPRKKAFVSNSIELFWAPKIQHKLTFRLMSPCTPKKAFAKIFFDLPKEMIIRKIIGLSGDEKNVSNDKNPYSTIRSYSCVQEISKNIAFSIVYEFNEHGFPPPDDKYEIRAAFAMKKKAFEKEIDIKKENRIKLSFLHFPVISSNKSTKPTTFYNTEGMNDIPIYIFNQFFNLFDEYYKGMNLDKYVSSNKSLCYVTPFQTVIDIIDQTKIEYREDQEDVKIISDAEINPLYLKLDTNGNILEKSNSILADKDGKIEMEDLIDLPTDDIPQEDKFTSLVGCLWGNSMGLNRMASMITTTSSMNKRIHFVTYTIIGEIEKSNWFPAFSNYPHHHKEIAVIPDNIELARARLIEALKFLLPRNKITSIELGEALSKPKIDTDELLTVISSDEKAINHQNFAILMLILMDKDNIRKVGDFVNALPKGLKARANKIRNHIPDKSVDDNLLIIYSYNMIYYLEKIFKTRYKEIVERKNSLNIDADSRMLSQYYCKAYGAFFDVPKSVLFDTPNPKSPISEAIASHKKSKESNKISPLQHKKYQYECFILMEKNDPVPAKITDSCPEAIWRIQNNPEMENNNDDEEDDSKINELPEIIVPQKNTVESLNNFFLTCSQGANVLPIFLSKKKNSKKKALDYFLILFKLYKQYNNGRKKNYSINSEAINLFNSSFCSCVNRLKSGSVDFSFLPPTDQKIINSIQDDGSNSEIIKIPLQDKVYLPRNIPWKTKIDYTKDMIFDATTRVEMINAAVADDVELTKTTFFDNGEIEDVKDEGEDDEQTVDDQQTEENVDDLVDISKIDVKGDDEADLSDNDFELPNPDDVNIDKNRVRLIQDIGKGKSKNLTKGKAIDEILSELTEKDGIDRVLSRIHSSSPKDVFQFKAVSIETIHNYASYLKHDHEDLHIKEFIPKASYLISVLVRSAAENLETEIKSGAIPFNYLSINLLFDCSSYISKVNKMFNMLLLTSFSFALYFLGIKYAISIVSDSKFKYILKTFDQPHSLEALQRVLDCCLIARYRTNYAETFYQFIEDMKTNESKENKDKDEKDEKEDEKEDEIAEDFKPQRALFLFSDGLDENLISINAWKKSVLKEAANSFGIIVTIPKEIQNQDKREMEGVWSKFSKETGDANSTMRLVTIKPDLNNPETIFNVCNCFKDVLTRSISVQNCTLPKQYKGPLFDYVMPNLMSEEFNLINLNTSKDIKKSIYVNIEKNDSSNRDTNKLQLDKVNITQFRGKTGKIISCNVDAKYHDNFQKYIHQTLNRLKNIFRSQLETIFKPNKASQTVLSSTGTDFDITALVLNLINPVPDPLIYLEEKGGLVRNYGVTVVIDASLSCFNFVTTVNSLKTVICLLCALSSVELPCVDVLLSTKESPIVLCSDVPSVYALSEKSAIWPALFSHFSQDVSPNCDLEAAIHAAYDLHRMRGTERTSLLFVLTDGLYMAARKQKIKNQVSLAVRCGINVIGIGIGIYPIGIKDLFSQSIVVLNPEKIIIAISCLFGDENPDELKVIKPLFPPLSKLKELCSVLNQFEEYEKHPMFKELKEKLFKTPCAMDAYSDYYNEEKFAGTDYNEVVDNPTGKNTEMYVANCFKGQKILILMLYNCDFNLQESLKVNKKYLSTGPDKDSDLCVKKAVEFFGIDIVVVEDYDAGMEELMKKDKDGNCIYYACWVINGWDYPIIPNGKNPQHIIAFNECLKLFWENGGAVVMLAEGEPFFVQTNLFLETITIPGRINDDGSREPSIKTKLRLHGNHEGKLTLLGTEDKNLPKPQEFYHTSNLYGTRSSLSHNLKKLYEGETISFVDYDPDQYKPFIPFMRDSKGGISALFYPADPSNHTGDIIIDCGYTKFFTNISSDGTFQYIQNIAAFTAQLENSLSFYHVKPEEYRPKGFNFDPTPLLNGNYPYKKVPKEEKVERLEQRIKNLQTLFAVDISGSIYKETYYHHILQKIFNKYKAGDLILLWDHQAKWSDYQTIKQIWENKEGYGGTYPLAFLRTIQETGKKAPHLIIVTDGEISQGDVQECVPFIHNNNIIFDIVDTYIVGTVGNNCSIGTIFQKEEVPSRIYLYHPHSDDPEVPQVLDVVSPEDIEVFNEIDQIDTRGKFFMNFNSIFQVVKSRMMGMEANPKIEEKLVNMKNRILADNAEFDPDFERKMNVLIDFSKGKYSNVFNNDILTAMANK</sequence>
<evidence type="ECO:0000256" key="5">
    <source>
        <dbReference type="SAM" id="Phobius"/>
    </source>
</evidence>
<evidence type="ECO:0000256" key="4">
    <source>
        <dbReference type="SAM" id="MobiDB-lite"/>
    </source>
</evidence>
<dbReference type="SUPFAM" id="SSF56112">
    <property type="entry name" value="Protein kinase-like (PK-like)"/>
    <property type="match status" value="1"/>
</dbReference>
<protein>
    <recommendedName>
        <fullName evidence="6">Protein kinase domain-containing protein</fullName>
    </recommendedName>
</protein>
<keyword evidence="8" id="KW-1185">Reference proteome</keyword>